<keyword evidence="1" id="KW-1133">Transmembrane helix</keyword>
<feature type="transmembrane region" description="Helical" evidence="1">
    <location>
        <begin position="92"/>
        <end position="112"/>
    </location>
</feature>
<sequence>MERCQGVYVIMSETNFTKKVLKAFKNIIKEIEKGSSELEIRRTFDELFLRSVFGYERRDIKWEKKRADLTIVDGERGVHFKIDFRSKTPSSLTIFFLTVSASNFPFLILQNISKS</sequence>
<keyword evidence="1" id="KW-0812">Transmembrane</keyword>
<accession>A0A7G9YUG0</accession>
<evidence type="ECO:0000313" key="2">
    <source>
        <dbReference type="EMBL" id="QNO51644.1"/>
    </source>
</evidence>
<organism evidence="2">
    <name type="scientific">Candidatus Methanophagaceae archaeon ANME-1 ERB6</name>
    <dbReference type="NCBI Taxonomy" id="2759912"/>
    <lineage>
        <taxon>Archaea</taxon>
        <taxon>Methanobacteriati</taxon>
        <taxon>Methanobacteriota</taxon>
        <taxon>Stenosarchaea group</taxon>
        <taxon>Methanomicrobia</taxon>
        <taxon>Candidatus Methanophagales</taxon>
        <taxon>Candidatus Methanophagaceae</taxon>
    </lineage>
</organism>
<gene>
    <name evidence="2" type="ORF">JFJFMGFI_00043</name>
</gene>
<proteinExistence type="predicted"/>
<evidence type="ECO:0000256" key="1">
    <source>
        <dbReference type="SAM" id="Phobius"/>
    </source>
</evidence>
<protein>
    <submittedName>
        <fullName evidence="2">Uncharacterized protein</fullName>
    </submittedName>
</protein>
<name>A0A7G9YUG0_9EURY</name>
<reference evidence="2" key="1">
    <citation type="submission" date="2020-06" db="EMBL/GenBank/DDBJ databases">
        <title>Unique genomic features of the anaerobic methanotrophic archaea.</title>
        <authorList>
            <person name="Chadwick G.L."/>
            <person name="Skennerton C.T."/>
            <person name="Laso-Perez R."/>
            <person name="Leu A.O."/>
            <person name="Speth D.R."/>
            <person name="Yu H."/>
            <person name="Morgan-Lang C."/>
            <person name="Hatzenpichler R."/>
            <person name="Goudeau D."/>
            <person name="Malmstrom R."/>
            <person name="Brazelton W.J."/>
            <person name="Woyke T."/>
            <person name="Hallam S.J."/>
            <person name="Tyson G.W."/>
            <person name="Wegener G."/>
            <person name="Boetius A."/>
            <person name="Orphan V."/>
        </authorList>
    </citation>
    <scope>NUCLEOTIDE SEQUENCE</scope>
</reference>
<keyword evidence="1" id="KW-0472">Membrane</keyword>
<dbReference type="EMBL" id="MT631474">
    <property type="protein sequence ID" value="QNO51644.1"/>
    <property type="molecule type" value="Genomic_DNA"/>
</dbReference>
<dbReference type="AlphaFoldDB" id="A0A7G9YUG0"/>